<feature type="region of interest" description="Disordered" evidence="7">
    <location>
        <begin position="351"/>
        <end position="385"/>
    </location>
</feature>
<dbReference type="RefSeq" id="XP_055892113.1">
    <property type="nucleotide sequence ID" value="XM_056036138.1"/>
</dbReference>
<keyword evidence="9" id="KW-1185">Reference proteome</keyword>
<dbReference type="Pfam" id="PF05920">
    <property type="entry name" value="Homeobox_KN"/>
    <property type="match status" value="1"/>
</dbReference>
<feature type="region of interest" description="Disordered" evidence="7">
    <location>
        <begin position="219"/>
        <end position="320"/>
    </location>
</feature>
<dbReference type="PANTHER" id="PTHR11211">
    <property type="entry name" value="IROQUOIS-CLASS HOMEODOMAIN PROTEIN IRX"/>
    <property type="match status" value="1"/>
</dbReference>
<evidence type="ECO:0000313" key="10">
    <source>
        <dbReference type="RefSeq" id="XP_055892113.1"/>
    </source>
</evidence>
<dbReference type="Proteomes" id="UP001165740">
    <property type="component" value="Chromosome 7"/>
</dbReference>
<evidence type="ECO:0000256" key="7">
    <source>
        <dbReference type="SAM" id="MobiDB-lite"/>
    </source>
</evidence>
<dbReference type="SUPFAM" id="SSF46689">
    <property type="entry name" value="Homeodomain-like"/>
    <property type="match status" value="1"/>
</dbReference>
<reference evidence="10 11" key="1">
    <citation type="submission" date="2025-04" db="UniProtKB">
        <authorList>
            <consortium name="RefSeq"/>
        </authorList>
    </citation>
    <scope>IDENTIFICATION</scope>
</reference>
<dbReference type="GO" id="GO:0030182">
    <property type="term" value="P:neuron differentiation"/>
    <property type="evidence" value="ECO:0007669"/>
    <property type="project" value="TreeGrafter"/>
</dbReference>
<dbReference type="SMART" id="SM00389">
    <property type="entry name" value="HOX"/>
    <property type="match status" value="1"/>
</dbReference>
<dbReference type="PROSITE" id="PS00027">
    <property type="entry name" value="HOMEOBOX_1"/>
    <property type="match status" value="1"/>
</dbReference>
<evidence type="ECO:0000256" key="6">
    <source>
        <dbReference type="PROSITE-ProRule" id="PRU00108"/>
    </source>
</evidence>
<protein>
    <submittedName>
        <fullName evidence="10 11">Iroquois-class homeodomain protein IRX-6-like</fullName>
    </submittedName>
</protein>
<comment type="subcellular location">
    <subcellularLocation>
        <location evidence="1 6">Nucleus</location>
    </subcellularLocation>
</comment>
<feature type="compositionally biased region" description="Basic and acidic residues" evidence="7">
    <location>
        <begin position="253"/>
        <end position="274"/>
    </location>
</feature>
<dbReference type="GO" id="GO:0048468">
    <property type="term" value="P:cell development"/>
    <property type="evidence" value="ECO:0007669"/>
    <property type="project" value="TreeGrafter"/>
</dbReference>
<evidence type="ECO:0000256" key="1">
    <source>
        <dbReference type="ARBA" id="ARBA00004123"/>
    </source>
</evidence>
<dbReference type="GO" id="GO:0000981">
    <property type="term" value="F:DNA-binding transcription factor activity, RNA polymerase II-specific"/>
    <property type="evidence" value="ECO:0007669"/>
    <property type="project" value="InterPro"/>
</dbReference>
<feature type="compositionally biased region" description="Low complexity" evidence="7">
    <location>
        <begin position="351"/>
        <end position="365"/>
    </location>
</feature>
<keyword evidence="5 6" id="KW-0539">Nucleus</keyword>
<evidence type="ECO:0000256" key="4">
    <source>
        <dbReference type="ARBA" id="ARBA00023155"/>
    </source>
</evidence>
<accession>A0A9W3AY34</accession>
<dbReference type="FunFam" id="1.10.10.60:FF:000003">
    <property type="entry name" value="Iroquois-class homeobox protein IRX"/>
    <property type="match status" value="1"/>
</dbReference>
<evidence type="ECO:0000313" key="11">
    <source>
        <dbReference type="RefSeq" id="XP_055892114.1"/>
    </source>
</evidence>
<comment type="similarity">
    <text evidence="2">Belongs to the TALE/IRO homeobox family.</text>
</comment>
<dbReference type="InterPro" id="IPR001356">
    <property type="entry name" value="HD"/>
</dbReference>
<evidence type="ECO:0000256" key="2">
    <source>
        <dbReference type="ARBA" id="ARBA00008446"/>
    </source>
</evidence>
<name>A0A9W3AY34_BIOGL</name>
<dbReference type="GeneID" id="106070569"/>
<dbReference type="InterPro" id="IPR017970">
    <property type="entry name" value="Homeobox_CS"/>
</dbReference>
<keyword evidence="4 6" id="KW-0371">Homeobox</keyword>
<dbReference type="OrthoDB" id="5399138at2759"/>
<feature type="compositionally biased region" description="Polar residues" evidence="7">
    <location>
        <begin position="366"/>
        <end position="385"/>
    </location>
</feature>
<dbReference type="RefSeq" id="XP_055892114.1">
    <property type="nucleotide sequence ID" value="XM_056036139.1"/>
</dbReference>
<evidence type="ECO:0000256" key="5">
    <source>
        <dbReference type="ARBA" id="ARBA00023242"/>
    </source>
</evidence>
<organism evidence="9 11">
    <name type="scientific">Biomphalaria glabrata</name>
    <name type="common">Bloodfluke planorb</name>
    <name type="synonym">Freshwater snail</name>
    <dbReference type="NCBI Taxonomy" id="6526"/>
    <lineage>
        <taxon>Eukaryota</taxon>
        <taxon>Metazoa</taxon>
        <taxon>Spiralia</taxon>
        <taxon>Lophotrochozoa</taxon>
        <taxon>Mollusca</taxon>
        <taxon>Gastropoda</taxon>
        <taxon>Heterobranchia</taxon>
        <taxon>Euthyneura</taxon>
        <taxon>Panpulmonata</taxon>
        <taxon>Hygrophila</taxon>
        <taxon>Lymnaeoidea</taxon>
        <taxon>Planorbidae</taxon>
        <taxon>Biomphalaria</taxon>
    </lineage>
</organism>
<proteinExistence type="inferred from homology"/>
<dbReference type="AlphaFoldDB" id="A0A9W3AY34"/>
<evidence type="ECO:0000313" key="12">
    <source>
        <dbReference type="RefSeq" id="XP_055892115.1"/>
    </source>
</evidence>
<keyword evidence="3 6" id="KW-0238">DNA-binding</keyword>
<dbReference type="GO" id="GO:0000978">
    <property type="term" value="F:RNA polymerase II cis-regulatory region sequence-specific DNA binding"/>
    <property type="evidence" value="ECO:0007669"/>
    <property type="project" value="TreeGrafter"/>
</dbReference>
<sequence>MNVSCETMSLPHQYGYTSYVGSGSPLTSSQLLPPASSSSSSPTMSSPCCENGRSLVNPHTGQTVCSCQYPAGLLTYSRVGLADPVYSTPSYPTAQAYMPLGTDPSAFYPSLNSPYELKEAGETWRSIGQPPGCYPYDPSSMHPYPYPNAFGGMDINSAARRKNATRENTNTLKAWLYEHRKNPYPTKGEKIMLAIITKMTLTQVSTWFANARRRLKKENKMTWSPRNKPGDNDDVDDDDSKDKGDNADSDDETMGKSPREEKKACDRESRHQDDGAVTSPASFNKRMNETPSDSSQHARAHMPSQCQLSQTEIARQKPSYTSLQECQQSFLHLPPPAHGYSNVCAPGSAMGSNGGMPPSGASSSGVDSTASLKSPDSLCSNSDDSGLSDVNCGYPDSVHGTMDGMRPKIWSLAHVATSDAGYVGAPNNGMNNNLNCNPMTRHLGSSARSHHQMAHMANGGLTPSHMGSGHLVHDGAQPLVSHSPSMPSSGLSTPSSSTAPPLQCGMPQWGSMYGTSPGLGASYGKPFCQGPLFSQPLPSMHQGGHMTSGQPNPLNSAHCSSPASLYNHNIGTSLGYHSSAKIVME</sequence>
<dbReference type="RefSeq" id="XP_055892115.1">
    <property type="nucleotide sequence ID" value="XM_056036140.1"/>
</dbReference>
<gene>
    <name evidence="10 11 12" type="primary">LOC106070569</name>
</gene>
<dbReference type="Gene3D" id="1.10.10.60">
    <property type="entry name" value="Homeodomain-like"/>
    <property type="match status" value="1"/>
</dbReference>
<evidence type="ECO:0000256" key="3">
    <source>
        <dbReference type="ARBA" id="ARBA00023125"/>
    </source>
</evidence>
<dbReference type="InterPro" id="IPR008422">
    <property type="entry name" value="KN_HD"/>
</dbReference>
<dbReference type="OMA" id="NTCCENG"/>
<feature type="compositionally biased region" description="Polar residues" evidence="7">
    <location>
        <begin position="545"/>
        <end position="560"/>
    </location>
</feature>
<dbReference type="PROSITE" id="PS50071">
    <property type="entry name" value="HOMEOBOX_2"/>
    <property type="match status" value="1"/>
</dbReference>
<evidence type="ECO:0000313" key="9">
    <source>
        <dbReference type="Proteomes" id="UP001165740"/>
    </source>
</evidence>
<dbReference type="CDD" id="cd00086">
    <property type="entry name" value="homeodomain"/>
    <property type="match status" value="1"/>
</dbReference>
<feature type="compositionally biased region" description="Polar residues" evidence="7">
    <location>
        <begin position="304"/>
        <end position="320"/>
    </location>
</feature>
<evidence type="ECO:0000259" key="8">
    <source>
        <dbReference type="PROSITE" id="PS50071"/>
    </source>
</evidence>
<feature type="domain" description="Homeobox" evidence="8">
    <location>
        <begin position="155"/>
        <end position="218"/>
    </location>
</feature>
<dbReference type="PANTHER" id="PTHR11211:SF40">
    <property type="entry name" value="MIRROR, ISOFORM C"/>
    <property type="match status" value="1"/>
</dbReference>
<feature type="region of interest" description="Disordered" evidence="7">
    <location>
        <begin position="541"/>
        <end position="560"/>
    </location>
</feature>
<feature type="DNA-binding region" description="Homeobox" evidence="6">
    <location>
        <begin position="157"/>
        <end position="219"/>
    </location>
</feature>
<dbReference type="InterPro" id="IPR009057">
    <property type="entry name" value="Homeodomain-like_sf"/>
</dbReference>
<dbReference type="GO" id="GO:0005634">
    <property type="term" value="C:nucleus"/>
    <property type="evidence" value="ECO:0007669"/>
    <property type="project" value="UniProtKB-SubCell"/>
</dbReference>